<dbReference type="EMBL" id="JAVRJZ010000003">
    <property type="protein sequence ID" value="KAK2725215.1"/>
    <property type="molecule type" value="Genomic_DNA"/>
</dbReference>
<dbReference type="InterPro" id="IPR031595">
    <property type="entry name" value="PRORP_C"/>
</dbReference>
<reference evidence="9" key="1">
    <citation type="submission" date="2023-07" db="EMBL/GenBank/DDBJ databases">
        <title>Chromosome-level genome assembly of Artemia franciscana.</title>
        <authorList>
            <person name="Jo E."/>
        </authorList>
    </citation>
    <scope>NUCLEOTIDE SEQUENCE</scope>
    <source>
        <tissue evidence="9">Whole body</tissue>
    </source>
</reference>
<dbReference type="PANTHER" id="PTHR13547:SF1">
    <property type="entry name" value="MITOCHONDRIAL RIBONUCLEASE P CATALYTIC SUBUNIT"/>
    <property type="match status" value="1"/>
</dbReference>
<keyword evidence="4" id="KW-0378">Hydrolase</keyword>
<proteinExistence type="inferred from homology"/>
<evidence type="ECO:0000256" key="5">
    <source>
        <dbReference type="ARBA" id="ARBA00022833"/>
    </source>
</evidence>
<dbReference type="PANTHER" id="PTHR13547">
    <property type="match status" value="1"/>
</dbReference>
<evidence type="ECO:0000259" key="8">
    <source>
        <dbReference type="Pfam" id="PF16953"/>
    </source>
</evidence>
<keyword evidence="5" id="KW-0862">Zinc</keyword>
<comment type="similarity">
    <text evidence="2">Belongs to the PPR family. P subfamily.</text>
</comment>
<organism evidence="9 10">
    <name type="scientific">Artemia franciscana</name>
    <name type="common">Brine shrimp</name>
    <name type="synonym">Artemia sanfranciscana</name>
    <dbReference type="NCBI Taxonomy" id="6661"/>
    <lineage>
        <taxon>Eukaryota</taxon>
        <taxon>Metazoa</taxon>
        <taxon>Ecdysozoa</taxon>
        <taxon>Arthropoda</taxon>
        <taxon>Crustacea</taxon>
        <taxon>Branchiopoda</taxon>
        <taxon>Anostraca</taxon>
        <taxon>Artemiidae</taxon>
        <taxon>Artemia</taxon>
    </lineage>
</organism>
<keyword evidence="6" id="KW-0809">Transit peptide</keyword>
<sequence length="500" mass="58045">MFKVFLALRKGISVLPECANSLHTSIVQNNYRFKEKALQILNDSQIDSTRKIESLKTVLNLKNDSPAFKIAFENGKAELVTEFMKKKNETSNVSDAEMLIYLRYVPKYLDVVDQKLVTTFIDRILGMEFVPDSALYDVIHGLSGTKEWQKGISLYNQLKNPSKNCLENLIIASINSWDFDTCFRLLKQLCISYSTISDHILETLVESKVFETLNKTGKYHLKLFISLLAENEIYPSNNVTKKLERQLVSNGYTVNRFLFKRHGKCPKCSTQFQVQTPLTFREYSRLKGAVMKNVLVGNDVFQRSTPEEVEDFKIFIKDRAPFDVIIDGLNVLYISGIRVDQSIKYRKLLSLIQQLKEENKKVLLIGRKHMENGLRNINVSKYCHLYLVNNDSEDDPFMIYSSLMSGPDCYVATRDFLRNHMFNLKDPELKEFFVRWRKTRQLKNFVIENDKICYLPPVKEDRVAQFSENLESVHIPYEDGKARPIIDPPKTWLCAKRITS</sequence>
<evidence type="ECO:0000256" key="1">
    <source>
        <dbReference type="ARBA" id="ARBA00004173"/>
    </source>
</evidence>
<dbReference type="Proteomes" id="UP001187531">
    <property type="component" value="Unassembled WGS sequence"/>
</dbReference>
<dbReference type="GO" id="GO:0001682">
    <property type="term" value="P:tRNA 5'-leader removal"/>
    <property type="evidence" value="ECO:0007669"/>
    <property type="project" value="TreeGrafter"/>
</dbReference>
<comment type="subcellular location">
    <subcellularLocation>
        <location evidence="1">Mitochondrion</location>
    </subcellularLocation>
</comment>
<protein>
    <recommendedName>
        <fullName evidence="8">PRORP domain-containing protein</fullName>
    </recommendedName>
</protein>
<feature type="domain" description="PRORP" evidence="8">
    <location>
        <begin position="260"/>
        <end position="494"/>
    </location>
</feature>
<dbReference type="GO" id="GO:0030678">
    <property type="term" value="C:mitochondrial ribonuclease P complex"/>
    <property type="evidence" value="ECO:0007669"/>
    <property type="project" value="TreeGrafter"/>
</dbReference>
<evidence type="ECO:0000256" key="6">
    <source>
        <dbReference type="ARBA" id="ARBA00022946"/>
    </source>
</evidence>
<dbReference type="GO" id="GO:0046872">
    <property type="term" value="F:metal ion binding"/>
    <property type="evidence" value="ECO:0007669"/>
    <property type="project" value="UniProtKB-KW"/>
</dbReference>
<keyword evidence="7" id="KW-0496">Mitochondrion</keyword>
<keyword evidence="10" id="KW-1185">Reference proteome</keyword>
<dbReference type="Pfam" id="PF16953">
    <property type="entry name" value="PRORP"/>
    <property type="match status" value="1"/>
</dbReference>
<comment type="caution">
    <text evidence="9">The sequence shown here is derived from an EMBL/GenBank/DDBJ whole genome shotgun (WGS) entry which is preliminary data.</text>
</comment>
<dbReference type="Gene3D" id="3.40.50.11980">
    <property type="match status" value="1"/>
</dbReference>
<keyword evidence="3" id="KW-0479">Metal-binding</keyword>
<dbReference type="EMBL" id="JAVRJZ010000003">
    <property type="protein sequence ID" value="KAK2725214.1"/>
    <property type="molecule type" value="Genomic_DNA"/>
</dbReference>
<evidence type="ECO:0000256" key="3">
    <source>
        <dbReference type="ARBA" id="ARBA00022723"/>
    </source>
</evidence>
<dbReference type="AlphaFoldDB" id="A0AA88I6T4"/>
<gene>
    <name evidence="9" type="ORF">QYM36_001609</name>
</gene>
<accession>A0AA88I6T4</accession>
<evidence type="ECO:0000313" key="10">
    <source>
        <dbReference type="Proteomes" id="UP001187531"/>
    </source>
</evidence>
<dbReference type="CDD" id="cd18718">
    <property type="entry name" value="PIN_PRORP"/>
    <property type="match status" value="1"/>
</dbReference>
<dbReference type="GO" id="GO:0097745">
    <property type="term" value="P:mitochondrial tRNA 5'-end processing"/>
    <property type="evidence" value="ECO:0007669"/>
    <property type="project" value="TreeGrafter"/>
</dbReference>
<dbReference type="InterPro" id="IPR033495">
    <property type="entry name" value="MRPP3_PIN_dom"/>
</dbReference>
<dbReference type="GO" id="GO:0004526">
    <property type="term" value="F:ribonuclease P activity"/>
    <property type="evidence" value="ECO:0007669"/>
    <property type="project" value="TreeGrafter"/>
</dbReference>
<name>A0AA88I6T4_ARTSF</name>
<evidence type="ECO:0000256" key="2">
    <source>
        <dbReference type="ARBA" id="ARBA00007626"/>
    </source>
</evidence>
<evidence type="ECO:0000256" key="4">
    <source>
        <dbReference type="ARBA" id="ARBA00022801"/>
    </source>
</evidence>
<evidence type="ECO:0000313" key="9">
    <source>
        <dbReference type="EMBL" id="KAK2725215.1"/>
    </source>
</evidence>
<evidence type="ECO:0000256" key="7">
    <source>
        <dbReference type="ARBA" id="ARBA00023128"/>
    </source>
</evidence>